<protein>
    <submittedName>
        <fullName evidence="1">Uncharacterized protein</fullName>
    </submittedName>
</protein>
<organism evidence="1 2">
    <name type="scientific">Rotaria sordida</name>
    <dbReference type="NCBI Taxonomy" id="392033"/>
    <lineage>
        <taxon>Eukaryota</taxon>
        <taxon>Metazoa</taxon>
        <taxon>Spiralia</taxon>
        <taxon>Gnathifera</taxon>
        <taxon>Rotifera</taxon>
        <taxon>Eurotatoria</taxon>
        <taxon>Bdelloidea</taxon>
        <taxon>Philodinida</taxon>
        <taxon>Philodinidae</taxon>
        <taxon>Rotaria</taxon>
    </lineage>
</organism>
<evidence type="ECO:0000313" key="2">
    <source>
        <dbReference type="Proteomes" id="UP000663882"/>
    </source>
</evidence>
<comment type="caution">
    <text evidence="1">The sequence shown here is derived from an EMBL/GenBank/DDBJ whole genome shotgun (WGS) entry which is preliminary data.</text>
</comment>
<evidence type="ECO:0000313" key="1">
    <source>
        <dbReference type="EMBL" id="CAF1526127.1"/>
    </source>
</evidence>
<gene>
    <name evidence="1" type="ORF">RFH988_LOCUS39394</name>
</gene>
<dbReference type="EMBL" id="CAJNOO010018012">
    <property type="protein sequence ID" value="CAF1526127.1"/>
    <property type="molecule type" value="Genomic_DNA"/>
</dbReference>
<sequence length="36" mass="4009">MIARNHGQIVNIFSSGALNGDAFISTYIHLQQQLYS</sequence>
<dbReference type="OrthoDB" id="10253736at2759"/>
<accession>A0A815V5F2</accession>
<name>A0A815V5F2_9BILA</name>
<dbReference type="AlphaFoldDB" id="A0A815V5F2"/>
<dbReference type="Proteomes" id="UP000663882">
    <property type="component" value="Unassembled WGS sequence"/>
</dbReference>
<proteinExistence type="predicted"/>
<reference evidence="1" key="1">
    <citation type="submission" date="2021-02" db="EMBL/GenBank/DDBJ databases">
        <authorList>
            <person name="Nowell W R."/>
        </authorList>
    </citation>
    <scope>NUCLEOTIDE SEQUENCE</scope>
</reference>
<feature type="non-terminal residue" evidence="1">
    <location>
        <position position="36"/>
    </location>
</feature>